<dbReference type="AlphaFoldDB" id="A0A7G9YS91"/>
<accession>A0A7G9YS91</accession>
<protein>
    <submittedName>
        <fullName evidence="1">Uncharacterized protein</fullName>
    </submittedName>
</protein>
<name>A0A7G9YS91_9EURY</name>
<proteinExistence type="predicted"/>
<reference evidence="1" key="1">
    <citation type="submission" date="2020-06" db="EMBL/GenBank/DDBJ databases">
        <title>Unique genomic features of the anaerobic methanotrophic archaea.</title>
        <authorList>
            <person name="Chadwick G.L."/>
            <person name="Skennerton C.T."/>
            <person name="Laso-Perez R."/>
            <person name="Leu A.O."/>
            <person name="Speth D.R."/>
            <person name="Yu H."/>
            <person name="Morgan-Lang C."/>
            <person name="Hatzenpichler R."/>
            <person name="Goudeau D."/>
            <person name="Malmstrom R."/>
            <person name="Brazelton W.J."/>
            <person name="Woyke T."/>
            <person name="Hallam S.J."/>
            <person name="Tyson G.W."/>
            <person name="Wegener G."/>
            <person name="Boetius A."/>
            <person name="Orphan V."/>
        </authorList>
    </citation>
    <scope>NUCLEOTIDE SEQUENCE</scope>
</reference>
<organism evidence="1">
    <name type="scientific">Candidatus Methanophagaceae archaeon ANME-1 ERB6</name>
    <dbReference type="NCBI Taxonomy" id="2759912"/>
    <lineage>
        <taxon>Archaea</taxon>
        <taxon>Methanobacteriati</taxon>
        <taxon>Methanobacteriota</taxon>
        <taxon>Stenosarchaea group</taxon>
        <taxon>Methanomicrobia</taxon>
        <taxon>Candidatus Methanophagales</taxon>
        <taxon>Candidatus Methanophagaceae</taxon>
    </lineage>
</organism>
<dbReference type="EMBL" id="MT631454">
    <property type="protein sequence ID" value="QNO50875.1"/>
    <property type="molecule type" value="Genomic_DNA"/>
</dbReference>
<evidence type="ECO:0000313" key="1">
    <source>
        <dbReference type="EMBL" id="QNO50875.1"/>
    </source>
</evidence>
<gene>
    <name evidence="1" type="ORF">CGMOHENL_00018</name>
</gene>
<sequence length="50" mass="5977">MYADILQQKRMVIRMIDINLKERIKSPNIAKIKRTRLPNIAVVFVTRFFS</sequence>